<organism evidence="4 5">
    <name type="scientific">Pseudogulbenkiania ferrooxidans EGD-HP2</name>
    <dbReference type="NCBI Taxonomy" id="1388764"/>
    <lineage>
        <taxon>Bacteria</taxon>
        <taxon>Pseudomonadati</taxon>
        <taxon>Pseudomonadota</taxon>
        <taxon>Betaproteobacteria</taxon>
        <taxon>Neisseriales</taxon>
        <taxon>Chromobacteriaceae</taxon>
        <taxon>Pseudogulbenkiania</taxon>
    </lineage>
</organism>
<dbReference type="InterPro" id="IPR011006">
    <property type="entry name" value="CheY-like_superfamily"/>
</dbReference>
<evidence type="ECO:0000256" key="1">
    <source>
        <dbReference type="PROSITE-ProRule" id="PRU00169"/>
    </source>
</evidence>
<dbReference type="SUPFAM" id="SSF52172">
    <property type="entry name" value="CheY-like"/>
    <property type="match status" value="1"/>
</dbReference>
<dbReference type="SMART" id="SM00448">
    <property type="entry name" value="REC"/>
    <property type="match status" value="1"/>
</dbReference>
<protein>
    <submittedName>
        <fullName evidence="4">Cyclic diguanylate phosphodiesterase</fullName>
    </submittedName>
</protein>
<dbReference type="Gene3D" id="3.20.20.450">
    <property type="entry name" value="EAL domain"/>
    <property type="match status" value="1"/>
</dbReference>
<dbReference type="RefSeq" id="WP_021479090.1">
    <property type="nucleotide sequence ID" value="NZ_AVPH01000294.1"/>
</dbReference>
<evidence type="ECO:0000259" key="3">
    <source>
        <dbReference type="PROSITE" id="PS50883"/>
    </source>
</evidence>
<dbReference type="Pfam" id="PF00072">
    <property type="entry name" value="Response_reg"/>
    <property type="match status" value="1"/>
</dbReference>
<feature type="modified residue" description="4-aspartylphosphate" evidence="1">
    <location>
        <position position="63"/>
    </location>
</feature>
<dbReference type="InterPro" id="IPR001789">
    <property type="entry name" value="Sig_transdc_resp-reg_receiver"/>
</dbReference>
<dbReference type="Pfam" id="PF00563">
    <property type="entry name" value="EAL"/>
    <property type="match status" value="1"/>
</dbReference>
<proteinExistence type="predicted"/>
<dbReference type="EMBL" id="AVPH01000294">
    <property type="protein sequence ID" value="ERD99420.1"/>
    <property type="molecule type" value="Genomic_DNA"/>
</dbReference>
<dbReference type="PROSITE" id="PS50110">
    <property type="entry name" value="RESPONSE_REGULATORY"/>
    <property type="match status" value="1"/>
</dbReference>
<evidence type="ECO:0000313" key="5">
    <source>
        <dbReference type="Proteomes" id="UP000016426"/>
    </source>
</evidence>
<dbReference type="PANTHER" id="PTHR33121:SF70">
    <property type="entry name" value="SIGNALING PROTEIN YKOW"/>
    <property type="match status" value="1"/>
</dbReference>
<dbReference type="PROSITE" id="PS50883">
    <property type="entry name" value="EAL"/>
    <property type="match status" value="1"/>
</dbReference>
<dbReference type="Proteomes" id="UP000016426">
    <property type="component" value="Unassembled WGS sequence"/>
</dbReference>
<dbReference type="PANTHER" id="PTHR33121">
    <property type="entry name" value="CYCLIC DI-GMP PHOSPHODIESTERASE PDEF"/>
    <property type="match status" value="1"/>
</dbReference>
<evidence type="ECO:0000313" key="4">
    <source>
        <dbReference type="EMBL" id="ERD99420.1"/>
    </source>
</evidence>
<feature type="domain" description="Response regulatory" evidence="2">
    <location>
        <begin position="12"/>
        <end position="135"/>
    </location>
</feature>
<accession>A0ABP2XFW8</accession>
<dbReference type="InterPro" id="IPR050706">
    <property type="entry name" value="Cyclic-di-GMP_PDE-like"/>
</dbReference>
<dbReference type="InterPro" id="IPR035919">
    <property type="entry name" value="EAL_sf"/>
</dbReference>
<name>A0ABP2XFW8_9NEIS</name>
<keyword evidence="1" id="KW-0597">Phosphoprotein</keyword>
<gene>
    <name evidence="4" type="ORF">O166_17435</name>
</gene>
<dbReference type="InterPro" id="IPR001633">
    <property type="entry name" value="EAL_dom"/>
</dbReference>
<dbReference type="SUPFAM" id="SSF141868">
    <property type="entry name" value="EAL domain-like"/>
    <property type="match status" value="1"/>
</dbReference>
<evidence type="ECO:0000259" key="2">
    <source>
        <dbReference type="PROSITE" id="PS50110"/>
    </source>
</evidence>
<feature type="domain" description="EAL" evidence="3">
    <location>
        <begin position="148"/>
        <end position="401"/>
    </location>
</feature>
<sequence length="403" mass="44619">MMGYLDKWKDRSVMVVEDSATHRLLAVSLLTEMGFREVHEAENGVDAMSKLSALDRVDLVVTDLNMPYMDGVKLLESIASKLKGKVRFVAVMSGVPRDVLDTVQGVVDASELNLLAVFPKPLKQEELSRVLDGYNPEWPGASDAMSKLDMSEQDVADALKQRQLVPYYQPKVSIKDGSLFGMEALVRWNHPQYGVLPPAAFVHHLEEGELAIRFFYQFLRDVCVDVKQFLALHPGLHASINLPVPLLNDANLVDEMTSIVQSSGQPSDSVALEVTETSLMSNLAASLGTLARLRLNGFGLAMDDYGTGYSSMKQLSRSPFTELKIDREFVHDAGSSPKKLAILTSAVAMCQKLQLLSVAEGVETEEDWQQLAALGCDVAQGYYHSRPLPFDQFVQWMRDNGHI</sequence>
<keyword evidence="5" id="KW-1185">Reference proteome</keyword>
<dbReference type="Gene3D" id="3.40.50.2300">
    <property type="match status" value="1"/>
</dbReference>
<reference evidence="4 5" key="1">
    <citation type="journal article" date="2013" name="Genome Announc.">
        <title>Genome Sequence of the Pigment-Producing Bacterium Pseudogulbenkiania ferrooxidans, Isolated from Loktak Lake.</title>
        <authorList>
            <person name="Puranik S."/>
            <person name="Talkal R."/>
            <person name="Qureshi A."/>
            <person name="Khardenavis A."/>
            <person name="Kapley A."/>
            <person name="Purohit H.J."/>
        </authorList>
    </citation>
    <scope>NUCLEOTIDE SEQUENCE [LARGE SCALE GENOMIC DNA]</scope>
    <source>
        <strain evidence="4 5">EGD-HP2</strain>
    </source>
</reference>
<dbReference type="CDD" id="cd01948">
    <property type="entry name" value="EAL"/>
    <property type="match status" value="1"/>
</dbReference>
<dbReference type="SMART" id="SM00052">
    <property type="entry name" value="EAL"/>
    <property type="match status" value="1"/>
</dbReference>
<comment type="caution">
    <text evidence="4">The sequence shown here is derived from an EMBL/GenBank/DDBJ whole genome shotgun (WGS) entry which is preliminary data.</text>
</comment>